<accession>A0A838L7Z9</accession>
<gene>
    <name evidence="3" type="ORF">HZF05_12110</name>
</gene>
<dbReference type="InterPro" id="IPR011051">
    <property type="entry name" value="RmlC_Cupin_sf"/>
</dbReference>
<reference evidence="3 4" key="1">
    <citation type="submission" date="2020-07" db="EMBL/GenBank/DDBJ databases">
        <authorList>
            <person name="Sun Q."/>
        </authorList>
    </citation>
    <scope>NUCLEOTIDE SEQUENCE [LARGE SCALE GENOMIC DNA]</scope>
    <source>
        <strain evidence="3 4">CGMCC 1.13654</strain>
    </source>
</reference>
<dbReference type="Proteomes" id="UP000570166">
    <property type="component" value="Unassembled WGS sequence"/>
</dbReference>
<dbReference type="SUPFAM" id="SSF51182">
    <property type="entry name" value="RmlC-like cupins"/>
    <property type="match status" value="1"/>
</dbReference>
<name>A0A838L7Z9_9SPHN</name>
<keyword evidence="1" id="KW-0479">Metal-binding</keyword>
<dbReference type="CDD" id="cd07010">
    <property type="entry name" value="cupin_PMI_type_I_N_bac"/>
    <property type="match status" value="1"/>
</dbReference>
<keyword evidence="3" id="KW-0413">Isomerase</keyword>
<dbReference type="PANTHER" id="PTHR42742">
    <property type="entry name" value="TRANSCRIPTIONAL REPRESSOR MPRA"/>
    <property type="match status" value="1"/>
</dbReference>
<dbReference type="InterPro" id="IPR014710">
    <property type="entry name" value="RmlC-like_jellyroll"/>
</dbReference>
<dbReference type="GO" id="GO:0016853">
    <property type="term" value="F:isomerase activity"/>
    <property type="evidence" value="ECO:0007669"/>
    <property type="project" value="UniProtKB-KW"/>
</dbReference>
<dbReference type="GO" id="GO:0046872">
    <property type="term" value="F:metal ion binding"/>
    <property type="evidence" value="ECO:0007669"/>
    <property type="project" value="UniProtKB-KW"/>
</dbReference>
<dbReference type="AlphaFoldDB" id="A0A838L7Z9"/>
<organism evidence="3 4">
    <name type="scientific">Sphingomonas chungangi</name>
    <dbReference type="NCBI Taxonomy" id="2683589"/>
    <lineage>
        <taxon>Bacteria</taxon>
        <taxon>Pseudomonadati</taxon>
        <taxon>Pseudomonadota</taxon>
        <taxon>Alphaproteobacteria</taxon>
        <taxon>Sphingomonadales</taxon>
        <taxon>Sphingomonadaceae</taxon>
        <taxon>Sphingomonas</taxon>
    </lineage>
</organism>
<evidence type="ECO:0000256" key="1">
    <source>
        <dbReference type="ARBA" id="ARBA00022723"/>
    </source>
</evidence>
<proteinExistence type="predicted"/>
<sequence>MPAIRLETKRVEKPWGRHDLWPGFEDVPEGGKPVGEVWFQAPKGVGEDDPALLIKYLFTADKLSVQVHPTDAYARAHGHERGKSEAWQILSADPHATIAIGTLKPMTKEELREDAESGKIEDELDWKAVKADQFWYSPAGTIHAIGPGLVLIEVQQNVDLTYRLYDYGSDRELHLDDGVAVADPVPYVAPFKPYDLGEGRRILSGDGAFVTERWTTPRAGTLKATHDRPVWLVPLRGDGSVDGDVIGPGGVWLADSDVSLEVKDGADLLLAYPGGAVNEGLLA</sequence>
<evidence type="ECO:0000256" key="2">
    <source>
        <dbReference type="ARBA" id="ARBA00022833"/>
    </source>
</evidence>
<dbReference type="PANTHER" id="PTHR42742:SF3">
    <property type="entry name" value="FRUCTOKINASE"/>
    <property type="match status" value="1"/>
</dbReference>
<comment type="caution">
    <text evidence="3">The sequence shown here is derived from an EMBL/GenBank/DDBJ whole genome shotgun (WGS) entry which is preliminary data.</text>
</comment>
<keyword evidence="2" id="KW-0862">Zinc</keyword>
<evidence type="ECO:0000313" key="4">
    <source>
        <dbReference type="Proteomes" id="UP000570166"/>
    </source>
</evidence>
<dbReference type="EMBL" id="JACEIB010000007">
    <property type="protein sequence ID" value="MBA2934842.1"/>
    <property type="molecule type" value="Genomic_DNA"/>
</dbReference>
<evidence type="ECO:0000313" key="3">
    <source>
        <dbReference type="EMBL" id="MBA2934842.1"/>
    </source>
</evidence>
<dbReference type="Gene3D" id="2.60.120.10">
    <property type="entry name" value="Jelly Rolls"/>
    <property type="match status" value="1"/>
</dbReference>
<dbReference type="InterPro" id="IPR051804">
    <property type="entry name" value="Carb_Metab_Reg_Kinase/Isom"/>
</dbReference>
<keyword evidence="4" id="KW-1185">Reference proteome</keyword>
<protein>
    <submittedName>
        <fullName evidence="3">Class I mannose-6-phosphate isomerase</fullName>
    </submittedName>
</protein>
<dbReference type="RefSeq" id="WP_160366618.1">
    <property type="nucleotide sequence ID" value="NZ_JACEIB010000007.1"/>
</dbReference>